<proteinExistence type="predicted"/>
<gene>
    <name evidence="1" type="ORF">PsorP6_005469</name>
</gene>
<reference evidence="1 2" key="1">
    <citation type="journal article" date="2022" name="bioRxiv">
        <title>The genome of the oomycete Peronosclerospora sorghi, a cosmopolitan pathogen of maize and sorghum, is inflated with dispersed pseudogenes.</title>
        <authorList>
            <person name="Fletcher K."/>
            <person name="Martin F."/>
            <person name="Isakeit T."/>
            <person name="Cavanaugh K."/>
            <person name="Magill C."/>
            <person name="Michelmore R."/>
        </authorList>
    </citation>
    <scope>NUCLEOTIDE SEQUENCE [LARGE SCALE GENOMIC DNA]</scope>
    <source>
        <strain evidence="1">P6</strain>
    </source>
</reference>
<dbReference type="EMBL" id="CM047583">
    <property type="protein sequence ID" value="KAI9913395.1"/>
    <property type="molecule type" value="Genomic_DNA"/>
</dbReference>
<organism evidence="1 2">
    <name type="scientific">Peronosclerospora sorghi</name>
    <dbReference type="NCBI Taxonomy" id="230839"/>
    <lineage>
        <taxon>Eukaryota</taxon>
        <taxon>Sar</taxon>
        <taxon>Stramenopiles</taxon>
        <taxon>Oomycota</taxon>
        <taxon>Peronosporomycetes</taxon>
        <taxon>Peronosporales</taxon>
        <taxon>Peronosporaceae</taxon>
        <taxon>Peronosclerospora</taxon>
    </lineage>
</organism>
<dbReference type="Proteomes" id="UP001163321">
    <property type="component" value="Chromosome 4"/>
</dbReference>
<comment type="caution">
    <text evidence="1">The sequence shown here is derived from an EMBL/GenBank/DDBJ whole genome shotgun (WGS) entry which is preliminary data.</text>
</comment>
<evidence type="ECO:0000313" key="2">
    <source>
        <dbReference type="Proteomes" id="UP001163321"/>
    </source>
</evidence>
<keyword evidence="2" id="KW-1185">Reference proteome</keyword>
<accession>A0ACC0W424</accession>
<evidence type="ECO:0000313" key="1">
    <source>
        <dbReference type="EMBL" id="KAI9913395.1"/>
    </source>
</evidence>
<protein>
    <submittedName>
        <fullName evidence="1">Uncharacterized protein</fullName>
    </submittedName>
</protein>
<name>A0ACC0W424_9STRA</name>
<sequence>MTQHEHDEKMRAAKHHMSKQAFSCCSLEPKVLDRPDPCVKEPWEYTDGAFYMVWELCHVAPDVAVTFLPALADLAFLRHFPHTANLQEKIWKQVPSMCHALDKQMFKRHVEMFFDPLVFTLQGPHRRAIFAARECVAQLSAQIGPSIFRGRVDANTDAEGVLNARENLDDGAEKQVPEN</sequence>